<accession>A0A2J6QTT4</accession>
<keyword evidence="4" id="KW-1185">Reference proteome</keyword>
<gene>
    <name evidence="3" type="ORF">L207DRAFT_593248</name>
</gene>
<evidence type="ECO:0000256" key="1">
    <source>
        <dbReference type="SAM" id="MobiDB-lite"/>
    </source>
</evidence>
<evidence type="ECO:0000313" key="3">
    <source>
        <dbReference type="EMBL" id="PMD29679.1"/>
    </source>
</evidence>
<dbReference type="PANTHER" id="PTHR33112:SF10">
    <property type="entry name" value="TOL"/>
    <property type="match status" value="1"/>
</dbReference>
<dbReference type="EMBL" id="KZ613972">
    <property type="protein sequence ID" value="PMD29679.1"/>
    <property type="molecule type" value="Genomic_DNA"/>
</dbReference>
<dbReference type="STRING" id="1149755.A0A2J6QTT4"/>
<dbReference type="Pfam" id="PF06985">
    <property type="entry name" value="HET"/>
    <property type="match status" value="1"/>
</dbReference>
<protein>
    <submittedName>
        <fullName evidence="3">HET-domain-containing protein</fullName>
    </submittedName>
</protein>
<feature type="domain" description="Heterokaryon incompatibility" evidence="2">
    <location>
        <begin position="245"/>
        <end position="394"/>
    </location>
</feature>
<dbReference type="PANTHER" id="PTHR33112">
    <property type="entry name" value="DOMAIN PROTEIN, PUTATIVE-RELATED"/>
    <property type="match status" value="1"/>
</dbReference>
<dbReference type="OrthoDB" id="5125733at2759"/>
<dbReference type="InterPro" id="IPR010730">
    <property type="entry name" value="HET"/>
</dbReference>
<dbReference type="AlphaFoldDB" id="A0A2J6QTT4"/>
<proteinExistence type="predicted"/>
<dbReference type="Proteomes" id="UP000235786">
    <property type="component" value="Unassembled WGS sequence"/>
</dbReference>
<evidence type="ECO:0000259" key="2">
    <source>
        <dbReference type="Pfam" id="PF06985"/>
    </source>
</evidence>
<name>A0A2J6QTT4_HYAVF</name>
<evidence type="ECO:0000313" key="4">
    <source>
        <dbReference type="Proteomes" id="UP000235786"/>
    </source>
</evidence>
<sequence length="704" mass="78716">MQWRTSKRFTRDAKSPPPMQIQEDIDDWGHGGGPICGSTRDEIMALDAEAIAKRLSKKKDNEKPNKKSALCRSCSGISSTDIQSHSGYVLHVNFRSLISSSHHCRLCRLIRHQLGGAITRGDLDQGSSVTLKAHKTPGKIWIHSFGLHLGELQWFADTRAVDIPLELPIVFPPVNSAALSDLRGLVDSCHRRDGDCSCRRSLWHNDILSDPPLLPRRVIDIGDLDPEQGPLPYLYESMKDDRAHYTTLSHRWGDQLTFKTTRENIQVLHQRIDFKALPKSFQDAITVTRALSVRYLWIDAICIIQDEPDHSDWTEQAPLMGKIYKNSRCTIAAHSAQDSIMGFLECSSPHSAVRVPSRLNPNIGAGKLYLGVPRTFRETIDFSHIKNRGWVLQELTLSQRIAHFSNGYVYFDCLHTTRMPKSVGYAAGPSMQASTIMKSLGTGVQFVESWLDLVTEYSKCELTYGTDKLVAISGIANDWQSRLEQGVRRSYLSGLFECSLPQGLLWYSGTGGPMVKCEQRAPSWSWASVDGPVQFMNTRWATAVATIKGEDNQCSNNKFSDSHSCLLVMRASITEALITRTQIDLGAEVMQAESFLRPRGATITGSGLEIPGYQSNNRWGQVSFDNGSRASQCVTCARVCTSDIFLKDHEAQLDYQQRDFLIILEEVLPESTLYKRIGIGSILSSGYSAIKDLHWPPPQDIIVI</sequence>
<reference evidence="3 4" key="1">
    <citation type="submission" date="2016-04" db="EMBL/GenBank/DDBJ databases">
        <title>A degradative enzymes factory behind the ericoid mycorrhizal symbiosis.</title>
        <authorList>
            <consortium name="DOE Joint Genome Institute"/>
            <person name="Martino E."/>
            <person name="Morin E."/>
            <person name="Grelet G."/>
            <person name="Kuo A."/>
            <person name="Kohler A."/>
            <person name="Daghino S."/>
            <person name="Barry K."/>
            <person name="Choi C."/>
            <person name="Cichocki N."/>
            <person name="Clum A."/>
            <person name="Copeland A."/>
            <person name="Hainaut M."/>
            <person name="Haridas S."/>
            <person name="Labutti K."/>
            <person name="Lindquist E."/>
            <person name="Lipzen A."/>
            <person name="Khouja H.-R."/>
            <person name="Murat C."/>
            <person name="Ohm R."/>
            <person name="Olson A."/>
            <person name="Spatafora J."/>
            <person name="Veneault-Fourrey C."/>
            <person name="Henrissat B."/>
            <person name="Grigoriev I."/>
            <person name="Martin F."/>
            <person name="Perotto S."/>
        </authorList>
    </citation>
    <scope>NUCLEOTIDE SEQUENCE [LARGE SCALE GENOMIC DNA]</scope>
    <source>
        <strain evidence="3 4">F</strain>
    </source>
</reference>
<feature type="region of interest" description="Disordered" evidence="1">
    <location>
        <begin position="1"/>
        <end position="30"/>
    </location>
</feature>
<organism evidence="3 4">
    <name type="scientific">Hyaloscypha variabilis (strain UAMH 11265 / GT02V1 / F)</name>
    <name type="common">Meliniomyces variabilis</name>
    <dbReference type="NCBI Taxonomy" id="1149755"/>
    <lineage>
        <taxon>Eukaryota</taxon>
        <taxon>Fungi</taxon>
        <taxon>Dikarya</taxon>
        <taxon>Ascomycota</taxon>
        <taxon>Pezizomycotina</taxon>
        <taxon>Leotiomycetes</taxon>
        <taxon>Helotiales</taxon>
        <taxon>Hyaloscyphaceae</taxon>
        <taxon>Hyaloscypha</taxon>
        <taxon>Hyaloscypha variabilis</taxon>
    </lineage>
</organism>